<dbReference type="HOGENOM" id="CLU_030024_1_1_4"/>
<dbReference type="GO" id="GO:0016810">
    <property type="term" value="F:hydrolase activity, acting on carbon-nitrogen (but not peptide) bonds"/>
    <property type="evidence" value="ECO:0007669"/>
    <property type="project" value="InterPro"/>
</dbReference>
<dbReference type="Pfam" id="PF01522">
    <property type="entry name" value="Polysacc_deac_1"/>
    <property type="match status" value="2"/>
</dbReference>
<dbReference type="InterPro" id="IPR051398">
    <property type="entry name" value="Polysacch_Deacetylase"/>
</dbReference>
<proteinExistence type="predicted"/>
<feature type="domain" description="NodB homology" evidence="3">
    <location>
        <begin position="109"/>
        <end position="353"/>
    </location>
</feature>
<dbReference type="STRING" id="323848.Nmul_A0301"/>
<dbReference type="EMBL" id="CP000103">
    <property type="protein sequence ID" value="ABB73609.1"/>
    <property type="molecule type" value="Genomic_DNA"/>
</dbReference>
<dbReference type="GO" id="GO:0005576">
    <property type="term" value="C:extracellular region"/>
    <property type="evidence" value="ECO:0007669"/>
    <property type="project" value="UniProtKB-SubCell"/>
</dbReference>
<dbReference type="Proteomes" id="UP000002718">
    <property type="component" value="Chromosome"/>
</dbReference>
<reference evidence="5" key="1">
    <citation type="submission" date="2005-08" db="EMBL/GenBank/DDBJ databases">
        <title>Complete sequence of chromosome 1 of Nitrosospira multiformis ATCC 25196.</title>
        <authorList>
            <person name="Copeland A."/>
            <person name="Lucas S."/>
            <person name="Lapidus A."/>
            <person name="Barry K."/>
            <person name="Detter J.C."/>
            <person name="Glavina T."/>
            <person name="Hammon N."/>
            <person name="Israni S."/>
            <person name="Pitluck S."/>
            <person name="Chain P."/>
            <person name="Malfatti S."/>
            <person name="Shin M."/>
            <person name="Vergez L."/>
            <person name="Schmutz J."/>
            <person name="Larimer F."/>
            <person name="Land M."/>
            <person name="Hauser L."/>
            <person name="Kyrpides N."/>
            <person name="Lykidis A."/>
            <person name="Richardson P."/>
        </authorList>
    </citation>
    <scope>NUCLEOTIDE SEQUENCE [LARGE SCALE GENOMIC DNA]</scope>
    <source>
        <strain evidence="5">ATCC 25196 / NCIMB 11849 / C 71</strain>
    </source>
</reference>
<name>Q2YCB2_NITMU</name>
<keyword evidence="2" id="KW-0732">Signal</keyword>
<gene>
    <name evidence="4" type="ordered locus">Nmul_A0301</name>
</gene>
<accession>Q2YCB2</accession>
<keyword evidence="5" id="KW-1185">Reference proteome</keyword>
<evidence type="ECO:0000256" key="1">
    <source>
        <dbReference type="ARBA" id="ARBA00004613"/>
    </source>
</evidence>
<dbReference type="SUPFAM" id="SSF88713">
    <property type="entry name" value="Glycoside hydrolase/deacetylase"/>
    <property type="match status" value="1"/>
</dbReference>
<dbReference type="Gene3D" id="3.20.20.370">
    <property type="entry name" value="Glycoside hydrolase/deacetylase"/>
    <property type="match status" value="1"/>
</dbReference>
<dbReference type="InterPro" id="IPR002509">
    <property type="entry name" value="NODB_dom"/>
</dbReference>
<evidence type="ECO:0000313" key="5">
    <source>
        <dbReference type="Proteomes" id="UP000002718"/>
    </source>
</evidence>
<dbReference type="KEGG" id="nmu:Nmul_A0301"/>
<evidence type="ECO:0000256" key="2">
    <source>
        <dbReference type="ARBA" id="ARBA00022729"/>
    </source>
</evidence>
<evidence type="ECO:0000313" key="4">
    <source>
        <dbReference type="EMBL" id="ABB73609.1"/>
    </source>
</evidence>
<dbReference type="InterPro" id="IPR011330">
    <property type="entry name" value="Glyco_hydro/deAcase_b/a-brl"/>
</dbReference>
<dbReference type="PANTHER" id="PTHR34216:SF3">
    <property type="entry name" value="POLY-BETA-1,6-N-ACETYL-D-GLUCOSAMINE N-DEACETYLASE"/>
    <property type="match status" value="1"/>
</dbReference>
<dbReference type="CDD" id="cd10918">
    <property type="entry name" value="CE4_NodB_like_5s_6s"/>
    <property type="match status" value="1"/>
</dbReference>
<dbReference type="GO" id="GO:0005975">
    <property type="term" value="P:carbohydrate metabolic process"/>
    <property type="evidence" value="ECO:0007669"/>
    <property type="project" value="InterPro"/>
</dbReference>
<comment type="subcellular location">
    <subcellularLocation>
        <location evidence="1">Secreted</location>
    </subcellularLocation>
</comment>
<organism evidence="4 5">
    <name type="scientific">Nitrosospira multiformis (strain ATCC 25196 / NCIMB 11849 / C 71)</name>
    <dbReference type="NCBI Taxonomy" id="323848"/>
    <lineage>
        <taxon>Bacteria</taxon>
        <taxon>Pseudomonadati</taxon>
        <taxon>Pseudomonadota</taxon>
        <taxon>Betaproteobacteria</taxon>
        <taxon>Nitrosomonadales</taxon>
        <taxon>Nitrosomonadaceae</taxon>
        <taxon>Nitrosospira</taxon>
    </lineage>
</organism>
<dbReference type="AlphaFoldDB" id="Q2YCB2"/>
<dbReference type="PROSITE" id="PS51677">
    <property type="entry name" value="NODB"/>
    <property type="match status" value="1"/>
</dbReference>
<evidence type="ECO:0000259" key="3">
    <source>
        <dbReference type="PROSITE" id="PS51677"/>
    </source>
</evidence>
<dbReference type="eggNOG" id="COG0726">
    <property type="taxonomic scope" value="Bacteria"/>
</dbReference>
<sequence>MPCLLAARVRFSSMRTSEYDHVDNLVNQVPLWPLLTSRAMLHLLSPGGRRARLSILIYHRVLPCQDPLFPEESHARSFDQQMEQLAACFRVISLGEAIRGLRNGTLPPRAACVTFDDGYADNAEIALPILKKRGIPATFFVATGFLDGGRMFNDTVIELIRGAPGSTVDLDSLGLGRFPIGTVSERRQTIHQLLGKLKYLPSALRQSTVEAMSASIPVMLPDNLMMTSEQVRMMHNAGMEIGGHTASHPILAKMESRAACADIATGKEMLEAIIRAPVRFFAYPNGKPGRDYLPDHVRMVKKLGFDAAVSTAHGAARKGSDLHQLPRFTPWDRRPLRFALLMARNMLKTGETV</sequence>
<reference evidence="4 5" key="2">
    <citation type="journal article" date="2008" name="Appl. Environ. Microbiol.">
        <title>Complete genome sequence of Nitrosospira multiformis, an ammonia-oxidizing bacterium from the soil environment.</title>
        <authorList>
            <person name="Norton J.M."/>
            <person name="Klotz M.G."/>
            <person name="Stein L.Y."/>
            <person name="Arp D.J."/>
            <person name="Bottomley P.J."/>
            <person name="Chain P.S."/>
            <person name="Hauser L.J."/>
            <person name="Land M.L."/>
            <person name="Larimer F.W."/>
            <person name="Shin M.W."/>
            <person name="Starkenburg S.R."/>
        </authorList>
    </citation>
    <scope>NUCLEOTIDE SEQUENCE [LARGE SCALE GENOMIC DNA]</scope>
    <source>
        <strain evidence="5">ATCC 25196 / NCIMB 11849 / C 71</strain>
    </source>
</reference>
<dbReference type="PANTHER" id="PTHR34216">
    <property type="match status" value="1"/>
</dbReference>
<protein>
    <submittedName>
        <fullName evidence="4">Polysaccharide deacetylase</fullName>
    </submittedName>
</protein>